<evidence type="ECO:0000256" key="3">
    <source>
        <dbReference type="ARBA" id="ARBA00022448"/>
    </source>
</evidence>
<dbReference type="GO" id="GO:0005345">
    <property type="term" value="F:purine nucleobase transmembrane transporter activity"/>
    <property type="evidence" value="ECO:0007669"/>
    <property type="project" value="TreeGrafter"/>
</dbReference>
<evidence type="ECO:0000256" key="4">
    <source>
        <dbReference type="ARBA" id="ARBA00022692"/>
    </source>
</evidence>
<dbReference type="EMBL" id="LQWZ01000007">
    <property type="protein sequence ID" value="OAH58696.1"/>
    <property type="molecule type" value="Genomic_DNA"/>
</dbReference>
<evidence type="ECO:0000256" key="7">
    <source>
        <dbReference type="SAM" id="Phobius"/>
    </source>
</evidence>
<feature type="transmembrane region" description="Helical" evidence="7">
    <location>
        <begin position="48"/>
        <end position="70"/>
    </location>
</feature>
<comment type="caution">
    <text evidence="8">The sequence shown here is derived from an EMBL/GenBank/DDBJ whole genome shotgun (WGS) entry which is preliminary data.</text>
</comment>
<dbReference type="AlphaFoldDB" id="A0A177KZV8"/>
<proteinExistence type="inferred from homology"/>
<dbReference type="Proteomes" id="UP000077271">
    <property type="component" value="Unassembled WGS sequence"/>
</dbReference>
<feature type="transmembrane region" description="Helical" evidence="7">
    <location>
        <begin position="407"/>
        <end position="427"/>
    </location>
</feature>
<keyword evidence="6 7" id="KW-0472">Membrane</keyword>
<feature type="transmembrane region" description="Helical" evidence="7">
    <location>
        <begin position="134"/>
        <end position="152"/>
    </location>
</feature>
<feature type="transmembrane region" description="Helical" evidence="7">
    <location>
        <begin position="21"/>
        <end position="42"/>
    </location>
</feature>
<dbReference type="GO" id="GO:0005886">
    <property type="term" value="C:plasma membrane"/>
    <property type="evidence" value="ECO:0007669"/>
    <property type="project" value="TreeGrafter"/>
</dbReference>
<feature type="transmembrane region" description="Helical" evidence="7">
    <location>
        <begin position="164"/>
        <end position="189"/>
    </location>
</feature>
<evidence type="ECO:0000256" key="6">
    <source>
        <dbReference type="ARBA" id="ARBA00023136"/>
    </source>
</evidence>
<comment type="subcellular location">
    <subcellularLocation>
        <location evidence="1">Membrane</location>
        <topology evidence="1">Multi-pass membrane protein</topology>
    </subcellularLocation>
</comment>
<dbReference type="Pfam" id="PF00860">
    <property type="entry name" value="Xan_ur_permease"/>
    <property type="match status" value="1"/>
</dbReference>
<protein>
    <submittedName>
        <fullName evidence="8">Permease</fullName>
    </submittedName>
</protein>
<feature type="transmembrane region" description="Helical" evidence="7">
    <location>
        <begin position="77"/>
        <end position="97"/>
    </location>
</feature>
<dbReference type="PANTHER" id="PTHR43337">
    <property type="entry name" value="XANTHINE/URACIL PERMEASE C887.17-RELATED"/>
    <property type="match status" value="1"/>
</dbReference>
<feature type="transmembrane region" description="Helical" evidence="7">
    <location>
        <begin position="196"/>
        <end position="212"/>
    </location>
</feature>
<sequence>MIQRLNQYFQLEAHRTTWKRELTAGLTSFFTSAYIILVNPLILTDAGIPLSAGVMATVVASIFGCLLMALWVNAPIIVIPGMGVNAFFSYTIVQSMGLSPQQGLAVIVISGLLFFLVSITSFGDQILASVPDSLKYGITVGIGLFLTFIGLQKGGIIQSSETTIVALGNFGSPITLSTLIGLVVTLVLFVRNVKGSLLIGLFFTSILTLGITDKREIADKGLDFHAYSQVVASGDFSILQVSFWIAVFSMTMIVLFENMGLLSGMLPDIEKFPRAYKAVAISTAASGILGTSPTIASAESASGISEGGKTGIPALVTAVLFALSMLALPVIQLIPGNAVAPVLIIIGALMMKCVLNIPLNDFSEGFPAFLIIVCIPLTSSIPDGLAFGFITYPLMKAAIGQWKQVSPLMYLIAFLFLLNIISSSVFVH</sequence>
<accession>A0A177KZV8</accession>
<feature type="transmembrane region" description="Helical" evidence="7">
    <location>
        <begin position="310"/>
        <end position="331"/>
    </location>
</feature>
<evidence type="ECO:0000256" key="2">
    <source>
        <dbReference type="ARBA" id="ARBA00005697"/>
    </source>
</evidence>
<comment type="similarity">
    <text evidence="2">Belongs to the nucleobase:cation symporter-2 (NCS2) (TC 2.A.40) family. Azg-like subfamily.</text>
</comment>
<feature type="transmembrane region" description="Helical" evidence="7">
    <location>
        <begin position="103"/>
        <end position="122"/>
    </location>
</feature>
<dbReference type="PANTHER" id="PTHR43337:SF2">
    <property type="entry name" value="XANTHINE_URACIL PERMEASE"/>
    <property type="match status" value="1"/>
</dbReference>
<organism evidence="8 9">
    <name type="scientific">Domibacillus aminovorans</name>
    <dbReference type="NCBI Taxonomy" id="29332"/>
    <lineage>
        <taxon>Bacteria</taxon>
        <taxon>Bacillati</taxon>
        <taxon>Bacillota</taxon>
        <taxon>Bacilli</taxon>
        <taxon>Bacillales</taxon>
        <taxon>Bacillaceae</taxon>
        <taxon>Domibacillus</taxon>
    </lineage>
</organism>
<gene>
    <name evidence="8" type="ORF">AWH48_17025</name>
</gene>
<evidence type="ECO:0000313" key="9">
    <source>
        <dbReference type="Proteomes" id="UP000077271"/>
    </source>
</evidence>
<evidence type="ECO:0000313" key="8">
    <source>
        <dbReference type="EMBL" id="OAH58696.1"/>
    </source>
</evidence>
<feature type="transmembrane region" description="Helical" evidence="7">
    <location>
        <begin position="243"/>
        <end position="266"/>
    </location>
</feature>
<evidence type="ECO:0000256" key="1">
    <source>
        <dbReference type="ARBA" id="ARBA00004141"/>
    </source>
</evidence>
<dbReference type="OrthoDB" id="9808458at2"/>
<keyword evidence="3" id="KW-0813">Transport</keyword>
<keyword evidence="5 7" id="KW-1133">Transmembrane helix</keyword>
<name>A0A177KZV8_9BACI</name>
<dbReference type="RefSeq" id="WP_063974531.1">
    <property type="nucleotide sequence ID" value="NZ_LQWZ01000007.1"/>
</dbReference>
<feature type="transmembrane region" description="Helical" evidence="7">
    <location>
        <begin position="338"/>
        <end position="357"/>
    </location>
</feature>
<feature type="transmembrane region" description="Helical" evidence="7">
    <location>
        <begin position="369"/>
        <end position="395"/>
    </location>
</feature>
<dbReference type="InterPro" id="IPR045018">
    <property type="entry name" value="Azg-like"/>
</dbReference>
<keyword evidence="4 7" id="KW-0812">Transmembrane</keyword>
<dbReference type="InterPro" id="IPR006043">
    <property type="entry name" value="NCS2"/>
</dbReference>
<evidence type="ECO:0000256" key="5">
    <source>
        <dbReference type="ARBA" id="ARBA00022989"/>
    </source>
</evidence>
<reference evidence="8 9" key="1">
    <citation type="submission" date="2016-01" db="EMBL/GenBank/DDBJ databases">
        <title>Investigation of taxonomic status of Bacillus aminovorans.</title>
        <authorList>
            <person name="Verma A."/>
            <person name="Pal Y."/>
            <person name="Krishnamurthi S."/>
        </authorList>
    </citation>
    <scope>NUCLEOTIDE SEQUENCE [LARGE SCALE GENOMIC DNA]</scope>
    <source>
        <strain evidence="8 9">DSM 4337</strain>
    </source>
</reference>